<accession>A0A3G6V4H7</accession>
<dbReference type="Proteomes" id="UP000246930">
    <property type="component" value="Segment"/>
</dbReference>
<keyword evidence="2" id="KW-1185">Reference proteome</keyword>
<reference evidence="1" key="1">
    <citation type="submission" date="2018-03" db="EMBL/GenBank/DDBJ databases">
        <title>Complete genome sequences of new Aeromonas and Pseudomonas phages promising in phage therapy dedicated to aquaculture.</title>
        <authorList>
            <person name="Kolsut J."/>
            <person name="Wojcik E."/>
            <person name="Wojtasik A."/>
            <person name="Dastych J."/>
        </authorList>
    </citation>
    <scope>NUCLEOTIDE SEQUENCE [LARGE SCALE GENOMIC DNA]</scope>
</reference>
<name>A0A3G6V4H7_9CAUD</name>
<evidence type="ECO:0000313" key="1">
    <source>
        <dbReference type="EMBL" id="AZB48860.1"/>
    </source>
</evidence>
<dbReference type="KEGG" id="vg:54991745"/>
<proteinExistence type="predicted"/>
<dbReference type="EMBL" id="MH179473">
    <property type="protein sequence ID" value="AZB48860.1"/>
    <property type="molecule type" value="Genomic_DNA"/>
</dbReference>
<dbReference type="RefSeq" id="YP_009801234.1">
    <property type="nucleotide sequence ID" value="NC_047966.1"/>
</dbReference>
<dbReference type="GeneID" id="54991745"/>
<sequence>MHLSKEEVKELLNLLEWAVESGCNTPADNYLMERIVEEHPDLA</sequence>
<protein>
    <submittedName>
        <fullName evidence="1">Uncharacterized protein</fullName>
    </submittedName>
</protein>
<evidence type="ECO:0000313" key="2">
    <source>
        <dbReference type="Proteomes" id="UP000246930"/>
    </source>
</evidence>
<organism evidence="1 2">
    <name type="scientific">Aeromonas phage 25AhydR2PP</name>
    <dbReference type="NCBI Taxonomy" id="2163976"/>
    <lineage>
        <taxon>Viruses</taxon>
        <taxon>Duplodnaviria</taxon>
        <taxon>Heunggongvirae</taxon>
        <taxon>Uroviricota</taxon>
        <taxon>Caudoviricetes</taxon>
        <taxon>Autographivirales</taxon>
        <taxon>Autonotataviridae</taxon>
        <taxon>Aerosvirus</taxon>
        <taxon>Aerosvirus av25AhydR2PP</taxon>
    </lineage>
</organism>